<name>A0A645JBU8_9ZZZZ</name>
<comment type="caution">
    <text evidence="1">The sequence shown here is derived from an EMBL/GenBank/DDBJ whole genome shotgun (WGS) entry which is preliminary data.</text>
</comment>
<organism evidence="1">
    <name type="scientific">bioreactor metagenome</name>
    <dbReference type="NCBI Taxonomy" id="1076179"/>
    <lineage>
        <taxon>unclassified sequences</taxon>
        <taxon>metagenomes</taxon>
        <taxon>ecological metagenomes</taxon>
    </lineage>
</organism>
<evidence type="ECO:0000313" key="1">
    <source>
        <dbReference type="EMBL" id="MPN61131.1"/>
    </source>
</evidence>
<gene>
    <name evidence="1" type="ORF">SDC9_208865</name>
</gene>
<sequence>MLLKLGEELPRQQQRRVSAPMPSVVHDDKIVLLLGMEPKPAACIIHHQMDPRVLQRIGLGRIVLGQCRVAWVDFDDIQGFDTFELAHQGQPATYGQADHQHLLGLGLQNIGDQHAVQAVGV</sequence>
<protein>
    <submittedName>
        <fullName evidence="1">Uncharacterized protein</fullName>
    </submittedName>
</protein>
<accession>A0A645JBU8</accession>
<dbReference type="EMBL" id="VSSQ01137314">
    <property type="protein sequence ID" value="MPN61131.1"/>
    <property type="molecule type" value="Genomic_DNA"/>
</dbReference>
<reference evidence="1" key="1">
    <citation type="submission" date="2019-08" db="EMBL/GenBank/DDBJ databases">
        <authorList>
            <person name="Kucharzyk K."/>
            <person name="Murdoch R.W."/>
            <person name="Higgins S."/>
            <person name="Loffler F."/>
        </authorList>
    </citation>
    <scope>NUCLEOTIDE SEQUENCE</scope>
</reference>
<proteinExistence type="predicted"/>
<dbReference type="AlphaFoldDB" id="A0A645JBU8"/>